<dbReference type="GO" id="GO:0006355">
    <property type="term" value="P:regulation of DNA-templated transcription"/>
    <property type="evidence" value="ECO:0007669"/>
    <property type="project" value="InterPro"/>
</dbReference>
<reference evidence="2 4" key="1">
    <citation type="submission" date="2016-02" db="EMBL/GenBank/DDBJ databases">
        <authorList>
            <person name="Strepis N."/>
        </authorList>
    </citation>
    <scope>NUCLEOTIDE SEQUENCE [LARGE SCALE GENOMIC DNA]</scope>
    <source>
        <strain evidence="2">Trichococcus flocculiformis</strain>
    </source>
</reference>
<dbReference type="Proteomes" id="UP000195947">
    <property type="component" value="Unassembled WGS sequence"/>
</dbReference>
<feature type="domain" description="HTH merR-type" evidence="1">
    <location>
        <begin position="1"/>
        <end position="68"/>
    </location>
</feature>
<name>A0AB38BGL8_9LACT</name>
<accession>A0AB38BGL8</accession>
<protein>
    <submittedName>
        <fullName evidence="3">DNA-binding transcriptional regulator, MerR family</fullName>
    </submittedName>
    <submittedName>
        <fullName evidence="2">Helix turn helix mercury resistance</fullName>
    </submittedName>
</protein>
<keyword evidence="3" id="KW-0238">DNA-binding</keyword>
<evidence type="ECO:0000313" key="2">
    <source>
        <dbReference type="EMBL" id="SBO15698.1"/>
    </source>
</evidence>
<dbReference type="AlphaFoldDB" id="A0AB38BGL8"/>
<dbReference type="GO" id="GO:0003677">
    <property type="term" value="F:DNA binding"/>
    <property type="evidence" value="ECO:0007669"/>
    <property type="project" value="UniProtKB-KW"/>
</dbReference>
<dbReference type="EMBL" id="FJMZ01000010">
    <property type="protein sequence ID" value="SBO15698.1"/>
    <property type="molecule type" value="Genomic_DNA"/>
</dbReference>
<organism evidence="3 5">
    <name type="scientific">Trichococcus flocculiformis</name>
    <dbReference type="NCBI Taxonomy" id="82803"/>
    <lineage>
        <taxon>Bacteria</taxon>
        <taxon>Bacillati</taxon>
        <taxon>Bacillota</taxon>
        <taxon>Bacilli</taxon>
        <taxon>Lactobacillales</taxon>
        <taxon>Carnobacteriaceae</taxon>
        <taxon>Trichococcus</taxon>
    </lineage>
</organism>
<dbReference type="CDD" id="cd00592">
    <property type="entry name" value="HTH_MerR-like"/>
    <property type="match status" value="1"/>
</dbReference>
<dbReference type="InterPro" id="IPR009061">
    <property type="entry name" value="DNA-bd_dom_put_sf"/>
</dbReference>
<evidence type="ECO:0000259" key="1">
    <source>
        <dbReference type="PROSITE" id="PS50937"/>
    </source>
</evidence>
<dbReference type="Pfam" id="PF13411">
    <property type="entry name" value="MerR_1"/>
    <property type="match status" value="1"/>
</dbReference>
<gene>
    <name evidence="3" type="ORF">SAMN04488507_100828</name>
    <name evidence="2" type="ORF">TFLO_1259</name>
</gene>
<dbReference type="SUPFAM" id="SSF46955">
    <property type="entry name" value="Putative DNA-binding domain"/>
    <property type="match status" value="1"/>
</dbReference>
<evidence type="ECO:0000313" key="5">
    <source>
        <dbReference type="Proteomes" id="UP000199686"/>
    </source>
</evidence>
<dbReference type="SMART" id="SM00422">
    <property type="entry name" value="HTH_MERR"/>
    <property type="match status" value="1"/>
</dbReference>
<dbReference type="InterPro" id="IPR000551">
    <property type="entry name" value="MerR-type_HTH_dom"/>
</dbReference>
<dbReference type="EMBL" id="FOQC01000008">
    <property type="protein sequence ID" value="SFH67100.1"/>
    <property type="molecule type" value="Genomic_DNA"/>
</dbReference>
<dbReference type="PROSITE" id="PS50937">
    <property type="entry name" value="HTH_MERR_2"/>
    <property type="match status" value="1"/>
</dbReference>
<evidence type="ECO:0000313" key="3">
    <source>
        <dbReference type="EMBL" id="SFH67100.1"/>
    </source>
</evidence>
<sequence length="232" mass="27003">MKMKDVEETLNIPRSHIHYLEREGLFTASRGENGYREFSEQDLLNIKMVLILMTAGASAETVKKLQAHDITLDDALKQTEIDMRKEVDEMLGSLELIQQIRASNVSYDSLPRDSYWADIQIKEQNGQHFRGHYELEVISDWASPQVSMERIVSCPYCHAMNRIDLEEYVYVEDSTEKSMGQELYRYFQADDCHCSKCGKKYQVVGSICEYPYGSIDSEQIEIKPIEEEQRYE</sequence>
<evidence type="ECO:0000313" key="4">
    <source>
        <dbReference type="Proteomes" id="UP000195947"/>
    </source>
</evidence>
<keyword evidence="4" id="KW-1185">Reference proteome</keyword>
<reference evidence="3 5" key="2">
    <citation type="submission" date="2016-10" db="EMBL/GenBank/DDBJ databases">
        <authorList>
            <person name="Varghese N."/>
            <person name="Submissions S."/>
        </authorList>
    </citation>
    <scope>NUCLEOTIDE SEQUENCE [LARGE SCALE GENOMIC DNA]</scope>
    <source>
        <strain evidence="3 5">DSM 2094</strain>
    </source>
</reference>
<dbReference type="Gene3D" id="1.10.1660.10">
    <property type="match status" value="1"/>
</dbReference>
<proteinExistence type="predicted"/>
<dbReference type="Proteomes" id="UP000199686">
    <property type="component" value="Unassembled WGS sequence"/>
</dbReference>
<comment type="caution">
    <text evidence="3">The sequence shown here is derived from an EMBL/GenBank/DDBJ whole genome shotgun (WGS) entry which is preliminary data.</text>
</comment>